<dbReference type="PRINTS" id="PR00050">
    <property type="entry name" value="COLDSHOCK"/>
</dbReference>
<gene>
    <name evidence="9" type="ORF">IAC56_00630</name>
</gene>
<keyword evidence="2" id="KW-0963">Cytoplasm</keyword>
<dbReference type="PANTHER" id="PTHR46565:SF20">
    <property type="entry name" value="COLD SHOCK DOMAIN-CONTAINING PROTEIN 4"/>
    <property type="match status" value="1"/>
</dbReference>
<evidence type="ECO:0000256" key="6">
    <source>
        <dbReference type="ARBA" id="ARBA00023163"/>
    </source>
</evidence>
<feature type="domain" description="CSD" evidence="8">
    <location>
        <begin position="1"/>
        <end position="66"/>
    </location>
</feature>
<keyword evidence="6" id="KW-0804">Transcription</keyword>
<accession>A0A9D1LEN8</accession>
<evidence type="ECO:0000313" key="9">
    <source>
        <dbReference type="EMBL" id="HIU36775.1"/>
    </source>
</evidence>
<dbReference type="SUPFAM" id="SSF50249">
    <property type="entry name" value="Nucleic acid-binding proteins"/>
    <property type="match status" value="1"/>
</dbReference>
<evidence type="ECO:0000313" key="10">
    <source>
        <dbReference type="Proteomes" id="UP000824083"/>
    </source>
</evidence>
<organism evidence="9 10">
    <name type="scientific">Candidatus Aphodousia faecigallinarum</name>
    <dbReference type="NCBI Taxonomy" id="2840677"/>
    <lineage>
        <taxon>Bacteria</taxon>
        <taxon>Pseudomonadati</taxon>
        <taxon>Pseudomonadota</taxon>
        <taxon>Betaproteobacteria</taxon>
        <taxon>Burkholderiales</taxon>
        <taxon>Sutterellaceae</taxon>
        <taxon>Sutterellaceae incertae sedis</taxon>
        <taxon>Candidatus Aphodousia</taxon>
    </lineage>
</organism>
<dbReference type="InterPro" id="IPR011129">
    <property type="entry name" value="CSD"/>
</dbReference>
<evidence type="ECO:0000256" key="2">
    <source>
        <dbReference type="ARBA" id="ARBA00022490"/>
    </source>
</evidence>
<keyword evidence="5" id="KW-0010">Activator</keyword>
<evidence type="ECO:0000256" key="5">
    <source>
        <dbReference type="ARBA" id="ARBA00023159"/>
    </source>
</evidence>
<dbReference type="SMART" id="SM00357">
    <property type="entry name" value="CSP"/>
    <property type="match status" value="1"/>
</dbReference>
<evidence type="ECO:0000256" key="1">
    <source>
        <dbReference type="ARBA" id="ARBA00004496"/>
    </source>
</evidence>
<dbReference type="AlphaFoldDB" id="A0A9D1LEN8"/>
<evidence type="ECO:0000259" key="8">
    <source>
        <dbReference type="PROSITE" id="PS51857"/>
    </source>
</evidence>
<dbReference type="Pfam" id="PF00313">
    <property type="entry name" value="CSD"/>
    <property type="match status" value="1"/>
</dbReference>
<dbReference type="GO" id="GO:0003677">
    <property type="term" value="F:DNA binding"/>
    <property type="evidence" value="ECO:0007669"/>
    <property type="project" value="UniProtKB-KW"/>
</dbReference>
<name>A0A9D1LEN8_9BURK</name>
<sequence>MNSGTVKWFSDAKGYGFIIPDGQDREVFVHFRSIEMPGRKTLQTNQRVEFEFEQSERGLHATRVIPLPMKNEEDAAS</sequence>
<dbReference type="Proteomes" id="UP000824083">
    <property type="component" value="Unassembled WGS sequence"/>
</dbReference>
<comment type="subcellular location">
    <subcellularLocation>
        <location evidence="1 7">Cytoplasm</location>
    </subcellularLocation>
</comment>
<proteinExistence type="predicted"/>
<dbReference type="PROSITE" id="PS51857">
    <property type="entry name" value="CSD_2"/>
    <property type="match status" value="1"/>
</dbReference>
<reference evidence="9" key="1">
    <citation type="submission" date="2020-10" db="EMBL/GenBank/DDBJ databases">
        <authorList>
            <person name="Gilroy R."/>
        </authorList>
    </citation>
    <scope>NUCLEOTIDE SEQUENCE</scope>
    <source>
        <strain evidence="9">7463</strain>
    </source>
</reference>
<dbReference type="GO" id="GO:0005829">
    <property type="term" value="C:cytosol"/>
    <property type="evidence" value="ECO:0007669"/>
    <property type="project" value="UniProtKB-ARBA"/>
</dbReference>
<evidence type="ECO:0000256" key="7">
    <source>
        <dbReference type="RuleBase" id="RU000408"/>
    </source>
</evidence>
<reference evidence="9" key="2">
    <citation type="journal article" date="2021" name="PeerJ">
        <title>Extensive microbial diversity within the chicken gut microbiome revealed by metagenomics and culture.</title>
        <authorList>
            <person name="Gilroy R."/>
            <person name="Ravi A."/>
            <person name="Getino M."/>
            <person name="Pursley I."/>
            <person name="Horton D.L."/>
            <person name="Alikhan N.F."/>
            <person name="Baker D."/>
            <person name="Gharbi K."/>
            <person name="Hall N."/>
            <person name="Watson M."/>
            <person name="Adriaenssens E.M."/>
            <person name="Foster-Nyarko E."/>
            <person name="Jarju S."/>
            <person name="Secka A."/>
            <person name="Antonio M."/>
            <person name="Oren A."/>
            <person name="Chaudhuri R.R."/>
            <person name="La Ragione R."/>
            <person name="Hildebrand F."/>
            <person name="Pallen M.J."/>
        </authorList>
    </citation>
    <scope>NUCLEOTIDE SEQUENCE</scope>
    <source>
        <strain evidence="9">7463</strain>
    </source>
</reference>
<dbReference type="PIRSF" id="PIRSF002599">
    <property type="entry name" value="Cold_shock_A"/>
    <property type="match status" value="1"/>
</dbReference>
<dbReference type="Gene3D" id="2.40.50.140">
    <property type="entry name" value="Nucleic acid-binding proteins"/>
    <property type="match status" value="1"/>
</dbReference>
<comment type="caution">
    <text evidence="9">The sequence shown here is derived from an EMBL/GenBank/DDBJ whole genome shotgun (WGS) entry which is preliminary data.</text>
</comment>
<dbReference type="EMBL" id="DVMY01000016">
    <property type="protein sequence ID" value="HIU36775.1"/>
    <property type="molecule type" value="Genomic_DNA"/>
</dbReference>
<dbReference type="InterPro" id="IPR012156">
    <property type="entry name" value="Cold_shock_CspA"/>
</dbReference>
<keyword evidence="3" id="KW-0805">Transcription regulation</keyword>
<keyword evidence="4" id="KW-0238">DNA-binding</keyword>
<evidence type="ECO:0000256" key="3">
    <source>
        <dbReference type="ARBA" id="ARBA00023015"/>
    </source>
</evidence>
<dbReference type="PANTHER" id="PTHR46565">
    <property type="entry name" value="COLD SHOCK DOMAIN PROTEIN 2"/>
    <property type="match status" value="1"/>
</dbReference>
<dbReference type="InterPro" id="IPR019844">
    <property type="entry name" value="CSD_CS"/>
</dbReference>
<protein>
    <submittedName>
        <fullName evidence="9">Cold shock domain-containing protein</fullName>
    </submittedName>
</protein>
<dbReference type="CDD" id="cd04458">
    <property type="entry name" value="CSP_CDS"/>
    <property type="match status" value="1"/>
</dbReference>
<dbReference type="InterPro" id="IPR002059">
    <property type="entry name" value="CSP_DNA-bd"/>
</dbReference>
<evidence type="ECO:0000256" key="4">
    <source>
        <dbReference type="ARBA" id="ARBA00023125"/>
    </source>
</evidence>
<dbReference type="InterPro" id="IPR012340">
    <property type="entry name" value="NA-bd_OB-fold"/>
</dbReference>
<dbReference type="PROSITE" id="PS00352">
    <property type="entry name" value="CSD_1"/>
    <property type="match status" value="1"/>
</dbReference>